<dbReference type="InterPro" id="IPR025306">
    <property type="entry name" value="Zn-bnd_dom_prob"/>
</dbReference>
<dbReference type="Proteomes" id="UP001169760">
    <property type="component" value="Unassembled WGS sequence"/>
</dbReference>
<dbReference type="Pfam" id="PF13451">
    <property type="entry name" value="zf_Tbcl"/>
    <property type="match status" value="1"/>
</dbReference>
<evidence type="ECO:0000313" key="2">
    <source>
        <dbReference type="EMBL" id="MDO6421549.1"/>
    </source>
</evidence>
<accession>A0AAW7X591</accession>
<gene>
    <name evidence="2" type="ORF">Q4521_03600</name>
</gene>
<feature type="domain" description="Probable zinc-binding" evidence="1">
    <location>
        <begin position="56"/>
        <end position="100"/>
    </location>
</feature>
<sequence>MKRTKNERKGNKLKKLREDDNTHYYLSVGKWAEVDSDKVSFTGCGALKPKYYKEYYFCCKDCGVNQVWTAQQQKWWYEEAGGKLETRAVRCRACRLKEKMRISQARATHLTGLSQKRQKYCITKL</sequence>
<reference evidence="2" key="1">
    <citation type="submission" date="2023-07" db="EMBL/GenBank/DDBJ databases">
        <title>Genome content predicts the carbon catabolic preferences of heterotrophic bacteria.</title>
        <authorList>
            <person name="Gralka M."/>
        </authorList>
    </citation>
    <scope>NUCLEOTIDE SEQUENCE</scope>
    <source>
        <strain evidence="2">I3M17_2</strain>
    </source>
</reference>
<proteinExistence type="predicted"/>
<evidence type="ECO:0000313" key="3">
    <source>
        <dbReference type="Proteomes" id="UP001169760"/>
    </source>
</evidence>
<protein>
    <submittedName>
        <fullName evidence="2">Zinc-ribbon domain containing protein</fullName>
    </submittedName>
</protein>
<evidence type="ECO:0000259" key="1">
    <source>
        <dbReference type="Pfam" id="PF13451"/>
    </source>
</evidence>
<dbReference type="RefSeq" id="WP_303491043.1">
    <property type="nucleotide sequence ID" value="NZ_JAUOPB010000002.1"/>
</dbReference>
<name>A0AAW7X591_9GAMM</name>
<comment type="caution">
    <text evidence="2">The sequence shown here is derived from an EMBL/GenBank/DDBJ whole genome shotgun (WGS) entry which is preliminary data.</text>
</comment>
<dbReference type="EMBL" id="JAUOPB010000002">
    <property type="protein sequence ID" value="MDO6421549.1"/>
    <property type="molecule type" value="Genomic_DNA"/>
</dbReference>
<dbReference type="AlphaFoldDB" id="A0AAW7X591"/>
<organism evidence="2 3">
    <name type="scientific">Saccharophagus degradans</name>
    <dbReference type="NCBI Taxonomy" id="86304"/>
    <lineage>
        <taxon>Bacteria</taxon>
        <taxon>Pseudomonadati</taxon>
        <taxon>Pseudomonadota</taxon>
        <taxon>Gammaproteobacteria</taxon>
        <taxon>Cellvibrionales</taxon>
        <taxon>Cellvibrionaceae</taxon>
        <taxon>Saccharophagus</taxon>
    </lineage>
</organism>